<reference evidence="3" key="1">
    <citation type="journal article" date="2011" name="Science">
        <title>The plant cell wall-decomposing machinery underlies the functional diversity of forest fungi.</title>
        <authorList>
            <person name="Eastwood D.C."/>
            <person name="Floudas D."/>
            <person name="Binder M."/>
            <person name="Majcherczyk A."/>
            <person name="Schneider P."/>
            <person name="Aerts A."/>
            <person name="Asiegbu F.O."/>
            <person name="Baker S.E."/>
            <person name="Barry K."/>
            <person name="Bendiksby M."/>
            <person name="Blumentritt M."/>
            <person name="Coutinho P.M."/>
            <person name="Cullen D."/>
            <person name="de Vries R.P."/>
            <person name="Gathman A."/>
            <person name="Goodell B."/>
            <person name="Henrissat B."/>
            <person name="Ihrmark K."/>
            <person name="Kauserud H."/>
            <person name="Kohler A."/>
            <person name="LaButti K."/>
            <person name="Lapidus A."/>
            <person name="Lavin J.L."/>
            <person name="Lee Y.-H."/>
            <person name="Lindquist E."/>
            <person name="Lilly W."/>
            <person name="Lucas S."/>
            <person name="Morin E."/>
            <person name="Murat C."/>
            <person name="Oguiza J.A."/>
            <person name="Park J."/>
            <person name="Pisabarro A.G."/>
            <person name="Riley R."/>
            <person name="Rosling A."/>
            <person name="Salamov A."/>
            <person name="Schmidt O."/>
            <person name="Schmutz J."/>
            <person name="Skrede I."/>
            <person name="Stenlid J."/>
            <person name="Wiebenga A."/>
            <person name="Xie X."/>
            <person name="Kuees U."/>
            <person name="Hibbett D.S."/>
            <person name="Hoffmeister D."/>
            <person name="Hoegberg N."/>
            <person name="Martin F."/>
            <person name="Grigoriev I.V."/>
            <person name="Watkinson S.C."/>
        </authorList>
    </citation>
    <scope>NUCLEOTIDE SEQUENCE [LARGE SCALE GENOMIC DNA]</scope>
    <source>
        <strain evidence="3">strain S7.3</strain>
    </source>
</reference>
<evidence type="ECO:0000313" key="3">
    <source>
        <dbReference type="Proteomes" id="UP000008063"/>
    </source>
</evidence>
<feature type="region of interest" description="Disordered" evidence="1">
    <location>
        <begin position="70"/>
        <end position="105"/>
    </location>
</feature>
<proteinExistence type="predicted"/>
<protein>
    <submittedName>
        <fullName evidence="2">Uncharacterized protein</fullName>
    </submittedName>
</protein>
<dbReference type="InParanoid" id="F8PRH9"/>
<organism evidence="3">
    <name type="scientific">Serpula lacrymans var. lacrymans (strain S7.3)</name>
    <name type="common">Dry rot fungus</name>
    <dbReference type="NCBI Taxonomy" id="936435"/>
    <lineage>
        <taxon>Eukaryota</taxon>
        <taxon>Fungi</taxon>
        <taxon>Dikarya</taxon>
        <taxon>Basidiomycota</taxon>
        <taxon>Agaricomycotina</taxon>
        <taxon>Agaricomycetes</taxon>
        <taxon>Agaricomycetidae</taxon>
        <taxon>Boletales</taxon>
        <taxon>Coniophorineae</taxon>
        <taxon>Serpulaceae</taxon>
        <taxon>Serpula</taxon>
    </lineage>
</organism>
<dbReference type="HOGENOM" id="CLU_126711_0_0_1"/>
<keyword evidence="3" id="KW-1185">Reference proteome</keyword>
<evidence type="ECO:0000313" key="2">
    <source>
        <dbReference type="EMBL" id="EGO01118.1"/>
    </source>
</evidence>
<dbReference type="STRING" id="936435.F8PRH9"/>
<feature type="compositionally biased region" description="Polar residues" evidence="1">
    <location>
        <begin position="95"/>
        <end position="105"/>
    </location>
</feature>
<dbReference type="AlphaFoldDB" id="F8PRH9"/>
<evidence type="ECO:0000256" key="1">
    <source>
        <dbReference type="SAM" id="MobiDB-lite"/>
    </source>
</evidence>
<accession>F8PRH9</accession>
<feature type="compositionally biased region" description="Basic and acidic residues" evidence="1">
    <location>
        <begin position="72"/>
        <end position="82"/>
    </location>
</feature>
<name>F8PRH9_SERL3</name>
<dbReference type="Proteomes" id="UP000008063">
    <property type="component" value="Unassembled WGS sequence"/>
</dbReference>
<gene>
    <name evidence="2" type="ORF">SERLA73DRAFT_151655</name>
</gene>
<sequence>MSSTPNQNIQWLNALVELVEELKADHKGFKGLVAKRFQVLSAKVQLLQTNNKHLKHENQDLKKQINYVDNKNAGKDSDDRTVLEGSSDLPEGVSQIPNNSAMSTDQAQKSLDAVLSKPVRDAILKAFSHYMGISNVQPKNLPAFPFGISKDHQTWPKDPLTQKLYHHYNWALTADDPTNAESL</sequence>
<dbReference type="EMBL" id="GL945478">
    <property type="protein sequence ID" value="EGO01118.1"/>
    <property type="molecule type" value="Genomic_DNA"/>
</dbReference>